<comment type="caution">
    <text evidence="3">The sequence shown here is derived from an EMBL/GenBank/DDBJ whole genome shotgun (WGS) entry which is preliminary data.</text>
</comment>
<dbReference type="GO" id="GO:0016020">
    <property type="term" value="C:membrane"/>
    <property type="evidence" value="ECO:0007669"/>
    <property type="project" value="InterPro"/>
</dbReference>
<dbReference type="EMBL" id="DOEK01000004">
    <property type="protein sequence ID" value="HBP28004.1"/>
    <property type="molecule type" value="Genomic_DNA"/>
</dbReference>
<dbReference type="Pfam" id="PF00892">
    <property type="entry name" value="EamA"/>
    <property type="match status" value="1"/>
</dbReference>
<accession>A0A356LAQ6</accession>
<dbReference type="AlphaFoldDB" id="A0A356LAQ6"/>
<reference evidence="3 4" key="1">
    <citation type="journal article" date="2018" name="Nat. Biotechnol.">
        <title>A standardized bacterial taxonomy based on genome phylogeny substantially revises the tree of life.</title>
        <authorList>
            <person name="Parks D.H."/>
            <person name="Chuvochina M."/>
            <person name="Waite D.W."/>
            <person name="Rinke C."/>
            <person name="Skarshewski A."/>
            <person name="Chaumeil P.A."/>
            <person name="Hugenholtz P."/>
        </authorList>
    </citation>
    <scope>NUCLEOTIDE SEQUENCE [LARGE SCALE GENOMIC DNA]</scope>
    <source>
        <strain evidence="3">UBA10707</strain>
    </source>
</reference>
<proteinExistence type="predicted"/>
<feature type="transmembrane region" description="Helical" evidence="1">
    <location>
        <begin position="37"/>
        <end position="54"/>
    </location>
</feature>
<feature type="transmembrane region" description="Helical" evidence="1">
    <location>
        <begin position="7"/>
        <end position="31"/>
    </location>
</feature>
<organism evidence="3 4">
    <name type="scientific">Advenella kashmirensis</name>
    <dbReference type="NCBI Taxonomy" id="310575"/>
    <lineage>
        <taxon>Bacteria</taxon>
        <taxon>Pseudomonadati</taxon>
        <taxon>Pseudomonadota</taxon>
        <taxon>Betaproteobacteria</taxon>
        <taxon>Burkholderiales</taxon>
        <taxon>Alcaligenaceae</taxon>
    </lineage>
</organism>
<sequence length="76" mass="8508">MFCCQYLFSRFVVSSLLFLSPLTAVLLGWLFLDQTLTLLQIAGLVFIIGSIWLSQRANRQPSNKAISLEPESSGRT</sequence>
<protein>
    <recommendedName>
        <fullName evidence="2">EamA domain-containing protein</fullName>
    </recommendedName>
</protein>
<evidence type="ECO:0000259" key="2">
    <source>
        <dbReference type="Pfam" id="PF00892"/>
    </source>
</evidence>
<name>A0A356LAQ6_9BURK</name>
<keyword evidence="1" id="KW-1133">Transmembrane helix</keyword>
<dbReference type="InterPro" id="IPR000620">
    <property type="entry name" value="EamA_dom"/>
</dbReference>
<dbReference type="Proteomes" id="UP000264036">
    <property type="component" value="Unassembled WGS sequence"/>
</dbReference>
<evidence type="ECO:0000256" key="1">
    <source>
        <dbReference type="SAM" id="Phobius"/>
    </source>
</evidence>
<evidence type="ECO:0000313" key="3">
    <source>
        <dbReference type="EMBL" id="HBP28004.1"/>
    </source>
</evidence>
<gene>
    <name evidence="3" type="ORF">DD666_01135</name>
</gene>
<dbReference type="InterPro" id="IPR037185">
    <property type="entry name" value="EmrE-like"/>
</dbReference>
<keyword evidence="1" id="KW-0812">Transmembrane</keyword>
<feature type="domain" description="EamA" evidence="2">
    <location>
        <begin position="11"/>
        <end position="53"/>
    </location>
</feature>
<evidence type="ECO:0000313" key="4">
    <source>
        <dbReference type="Proteomes" id="UP000264036"/>
    </source>
</evidence>
<dbReference type="SUPFAM" id="SSF103481">
    <property type="entry name" value="Multidrug resistance efflux transporter EmrE"/>
    <property type="match status" value="1"/>
</dbReference>
<keyword evidence="1" id="KW-0472">Membrane</keyword>
<dbReference type="Gene3D" id="1.10.3730.20">
    <property type="match status" value="1"/>
</dbReference>